<name>A0ABD5G0G0_BACFG</name>
<organism evidence="2 3">
    <name type="scientific">Bacteroides fragilis</name>
    <dbReference type="NCBI Taxonomy" id="817"/>
    <lineage>
        <taxon>Bacteria</taxon>
        <taxon>Pseudomonadati</taxon>
        <taxon>Bacteroidota</taxon>
        <taxon>Bacteroidia</taxon>
        <taxon>Bacteroidales</taxon>
        <taxon>Bacteroidaceae</taxon>
        <taxon>Bacteroides</taxon>
    </lineage>
</organism>
<protein>
    <submittedName>
        <fullName evidence="2">IS1595 family transposase ISRhba1</fullName>
    </submittedName>
</protein>
<reference evidence="2 3" key="2">
    <citation type="submission" date="2023-08" db="EMBL/GenBank/DDBJ databases">
        <authorList>
            <person name="Du M."/>
            <person name="Liu C."/>
            <person name="Liu S.-J."/>
        </authorList>
    </citation>
    <scope>NUCLEOTIDE SEQUENCE [LARGE SCALE GENOMIC DNA]</scope>
    <source>
        <strain evidence="2 3">GS077</strain>
    </source>
</reference>
<sequence>MEDKILKAKYGSDKTPLRFGELEIPCYVLEDGTRVFSGRGIQKALGSNATSGAWLNKFANNSDITQIISAAETGSISVLDKVNNPIPFYRPTSGGSQSKTYGYEVTLLIDLCDAIIKANETGSQIDETIVRSANIIIRSVAKVGIVALVDEATGYQYEREKDELQKILKAYISEELLPWQKRFPDIFYRELFRLNGWDFTINGIKKRPGVIGKWTNTIIYEELPNGILDELKKKAPKNESGNRTERYHQFLTLDVGEPNLEKQINKVITLFQVSDNMKQFWDNFKKMKMRQIGQTELPFDFDENGHTKD</sequence>
<feature type="domain" description="Bacteriophage Mx8 p63 C-terminal" evidence="1">
    <location>
        <begin position="167"/>
        <end position="260"/>
    </location>
</feature>
<evidence type="ECO:0000313" key="2">
    <source>
        <dbReference type="EMBL" id="MDT6978146.1"/>
    </source>
</evidence>
<reference evidence="3" key="1">
    <citation type="submission" date="2023-07" db="EMBL/GenBank/DDBJ databases">
        <title>A gut symbiont ubiquitin homologue binds and inactivates peptidyl-prolyl isomerase to mediate the interbacterial arms race in the human gut.</title>
        <authorList>
            <person name="Jiang K."/>
            <person name="Li W."/>
            <person name="Tong M."/>
            <person name="Xu J."/>
            <person name="Chen Z."/>
            <person name="Yang Y."/>
            <person name="Zang Y."/>
            <person name="Jiao X."/>
            <person name="Liu C."/>
            <person name="Lim B."/>
            <person name="Jiang X."/>
            <person name="Wang J."/>
            <person name="Wu D."/>
            <person name="Wang M."/>
            <person name="Liu S.-J."/>
            <person name="Shao F."/>
            <person name="Gao X."/>
        </authorList>
    </citation>
    <scope>NUCLEOTIDE SEQUENCE [LARGE SCALE GENOMIC DNA]</scope>
    <source>
        <strain evidence="3">GS077</strain>
    </source>
</reference>
<evidence type="ECO:0000259" key="1">
    <source>
        <dbReference type="Pfam" id="PF10546"/>
    </source>
</evidence>
<comment type="caution">
    <text evidence="2">The sequence shown here is derived from an EMBL/GenBank/DDBJ whole genome shotgun (WGS) entry which is preliminary data.</text>
</comment>
<dbReference type="Pfam" id="PF10546">
    <property type="entry name" value="P63C"/>
    <property type="match status" value="1"/>
</dbReference>
<dbReference type="RefSeq" id="WP_009292862.1">
    <property type="nucleotide sequence ID" value="NZ_GL945046.1"/>
</dbReference>
<evidence type="ECO:0000313" key="3">
    <source>
        <dbReference type="Proteomes" id="UP001258434"/>
    </source>
</evidence>
<accession>A0ABD5G0G0</accession>
<proteinExistence type="predicted"/>
<dbReference type="EMBL" id="JAVFHL010000002">
    <property type="protein sequence ID" value="MDT6978146.1"/>
    <property type="molecule type" value="Genomic_DNA"/>
</dbReference>
<dbReference type="AlphaFoldDB" id="A0ABD5G0G0"/>
<dbReference type="InterPro" id="IPR018874">
    <property type="entry name" value="Phage_Mx8_p63_C"/>
</dbReference>
<gene>
    <name evidence="2" type="ORF">BFGS077_003458</name>
</gene>
<dbReference type="Proteomes" id="UP001258434">
    <property type="component" value="Unassembled WGS sequence"/>
</dbReference>